<evidence type="ECO:0000313" key="16">
    <source>
        <dbReference type="EMBL" id="MDS1270860.1"/>
    </source>
</evidence>
<evidence type="ECO:0000256" key="12">
    <source>
        <dbReference type="ARBA" id="ARBA00023014"/>
    </source>
</evidence>
<evidence type="ECO:0000256" key="2">
    <source>
        <dbReference type="ARBA" id="ARBA00001966"/>
    </source>
</evidence>
<comment type="cofactor">
    <cofactor evidence="2">
        <name>[4Fe-4S] cluster</name>
        <dbReference type="ChEBI" id="CHEBI:49883"/>
    </cofactor>
</comment>
<keyword evidence="9" id="KW-0274">FAD</keyword>
<evidence type="ECO:0000256" key="3">
    <source>
        <dbReference type="ARBA" id="ARBA00001974"/>
    </source>
</evidence>
<dbReference type="Gene3D" id="1.10.10.1100">
    <property type="entry name" value="BFD-like [2Fe-2S]-binding domain"/>
    <property type="match status" value="1"/>
</dbReference>
<dbReference type="SUPFAM" id="SSF51905">
    <property type="entry name" value="FAD/NAD(P)-binding domain"/>
    <property type="match status" value="2"/>
</dbReference>
<keyword evidence="10" id="KW-0560">Oxidoreductase</keyword>
<comment type="caution">
    <text evidence="16">The sequence shown here is derived from an EMBL/GenBank/DDBJ whole genome shotgun (WGS) entry which is preliminary data.</text>
</comment>
<keyword evidence="12" id="KW-0411">Iron-sulfur</keyword>
<evidence type="ECO:0000256" key="1">
    <source>
        <dbReference type="ARBA" id="ARBA00001929"/>
    </source>
</evidence>
<dbReference type="RefSeq" id="WP_310912415.1">
    <property type="nucleotide sequence ID" value="NZ_JAVLVT010000005.1"/>
</dbReference>
<dbReference type="PRINTS" id="PR00411">
    <property type="entry name" value="PNDRDTASEI"/>
</dbReference>
<keyword evidence="17" id="KW-1185">Reference proteome</keyword>
<accession>A0ABU2H7R8</accession>
<protein>
    <submittedName>
        <fullName evidence="16">FAD-dependent oxidoreductase</fullName>
    </submittedName>
</protein>
<comment type="similarity">
    <text evidence="5">Belongs to the nitrite and sulfite reductase 4Fe-4S domain family.</text>
</comment>
<dbReference type="Pfam" id="PF18267">
    <property type="entry name" value="Rubredoxin_C"/>
    <property type="match status" value="1"/>
</dbReference>
<evidence type="ECO:0000259" key="14">
    <source>
        <dbReference type="Pfam" id="PF07992"/>
    </source>
</evidence>
<evidence type="ECO:0000256" key="6">
    <source>
        <dbReference type="ARBA" id="ARBA00022617"/>
    </source>
</evidence>
<gene>
    <name evidence="16" type="ORF">RIF23_11160</name>
</gene>
<dbReference type="InterPro" id="IPR052034">
    <property type="entry name" value="NasD-like"/>
</dbReference>
<evidence type="ECO:0000256" key="5">
    <source>
        <dbReference type="ARBA" id="ARBA00010429"/>
    </source>
</evidence>
<evidence type="ECO:0000256" key="10">
    <source>
        <dbReference type="ARBA" id="ARBA00023002"/>
    </source>
</evidence>
<feature type="domain" description="FAD/NAD(P)-binding" evidence="14">
    <location>
        <begin position="6"/>
        <end position="283"/>
    </location>
</feature>
<dbReference type="PANTHER" id="PTHR43809">
    <property type="entry name" value="NITRITE REDUCTASE (NADH) LARGE SUBUNIT"/>
    <property type="match status" value="1"/>
</dbReference>
<evidence type="ECO:0000256" key="7">
    <source>
        <dbReference type="ARBA" id="ARBA00022630"/>
    </source>
</evidence>
<keyword evidence="7" id="KW-0285">Flavoprotein</keyword>
<keyword evidence="11" id="KW-0408">Iron</keyword>
<evidence type="ECO:0000256" key="4">
    <source>
        <dbReference type="ARBA" id="ARBA00005096"/>
    </source>
</evidence>
<name>A0ABU2H7R8_9ACTN</name>
<comment type="cofactor">
    <cofactor evidence="3">
        <name>FAD</name>
        <dbReference type="ChEBI" id="CHEBI:57692"/>
    </cofactor>
</comment>
<dbReference type="Gene3D" id="3.50.50.60">
    <property type="entry name" value="FAD/NAD(P)-binding domain"/>
    <property type="match status" value="2"/>
</dbReference>
<comment type="pathway">
    <text evidence="4">Nitrogen metabolism; nitrate reduction (assimilation).</text>
</comment>
<evidence type="ECO:0000256" key="11">
    <source>
        <dbReference type="ARBA" id="ARBA00023004"/>
    </source>
</evidence>
<comment type="cofactor">
    <cofactor evidence="1">
        <name>siroheme</name>
        <dbReference type="ChEBI" id="CHEBI:60052"/>
    </cofactor>
</comment>
<evidence type="ECO:0000256" key="8">
    <source>
        <dbReference type="ARBA" id="ARBA00022723"/>
    </source>
</evidence>
<evidence type="ECO:0000259" key="15">
    <source>
        <dbReference type="Pfam" id="PF18267"/>
    </source>
</evidence>
<dbReference type="InterPro" id="IPR023753">
    <property type="entry name" value="FAD/NAD-binding_dom"/>
</dbReference>
<dbReference type="Proteomes" id="UP001250214">
    <property type="component" value="Unassembled WGS sequence"/>
</dbReference>
<dbReference type="PRINTS" id="PR00368">
    <property type="entry name" value="FADPNR"/>
</dbReference>
<dbReference type="InterPro" id="IPR016156">
    <property type="entry name" value="FAD/NAD-linked_Rdtase_dimer_sf"/>
</dbReference>
<dbReference type="InterPro" id="IPR036188">
    <property type="entry name" value="FAD/NAD-bd_sf"/>
</dbReference>
<dbReference type="InterPro" id="IPR041575">
    <property type="entry name" value="Rubredoxin_C"/>
</dbReference>
<organism evidence="16 17">
    <name type="scientific">Lipingzhangella rawalii</name>
    <dbReference type="NCBI Taxonomy" id="2055835"/>
    <lineage>
        <taxon>Bacteria</taxon>
        <taxon>Bacillati</taxon>
        <taxon>Actinomycetota</taxon>
        <taxon>Actinomycetes</taxon>
        <taxon>Streptosporangiales</taxon>
        <taxon>Nocardiopsidaceae</taxon>
        <taxon>Lipingzhangella</taxon>
    </lineage>
</organism>
<dbReference type="PANTHER" id="PTHR43809:SF1">
    <property type="entry name" value="NITRITE REDUCTASE (NADH) LARGE SUBUNIT"/>
    <property type="match status" value="1"/>
</dbReference>
<evidence type="ECO:0000313" key="17">
    <source>
        <dbReference type="Proteomes" id="UP001250214"/>
    </source>
</evidence>
<dbReference type="Pfam" id="PF07992">
    <property type="entry name" value="Pyr_redox_2"/>
    <property type="match status" value="1"/>
</dbReference>
<dbReference type="Pfam" id="PF04324">
    <property type="entry name" value="Fer2_BFD"/>
    <property type="match status" value="1"/>
</dbReference>
<dbReference type="Gene3D" id="3.30.390.30">
    <property type="match status" value="1"/>
</dbReference>
<proteinExistence type="inferred from homology"/>
<reference evidence="17" key="1">
    <citation type="submission" date="2023-07" db="EMBL/GenBank/DDBJ databases">
        <title>Novel species in the genus Lipingzhangella isolated from Sambhar Salt Lake.</title>
        <authorList>
            <person name="Jiya N."/>
            <person name="Kajale S."/>
            <person name="Sharma A."/>
        </authorList>
    </citation>
    <scope>NUCLEOTIDE SEQUENCE [LARGE SCALE GENOMIC DNA]</scope>
    <source>
        <strain evidence="17">LS1_29</strain>
    </source>
</reference>
<evidence type="ECO:0000256" key="9">
    <source>
        <dbReference type="ARBA" id="ARBA00022827"/>
    </source>
</evidence>
<dbReference type="EMBL" id="JAVLVT010000005">
    <property type="protein sequence ID" value="MDS1270860.1"/>
    <property type="molecule type" value="Genomic_DNA"/>
</dbReference>
<dbReference type="InterPro" id="IPR041854">
    <property type="entry name" value="BFD-like_2Fe2S-bd_dom_sf"/>
</dbReference>
<sequence>MSDPREIVVIGHGMVGSRFVTECRARDPEGQRVRITVVGAESRGPYNRILLSDAVNGRLEESELALPSTTHANDRVCTGRAVTAVDPQSRRVYLDDGTELRYDELVLATGAQPAFPPVRGLVDRQGAPSDGVTALRDLDDCARVRSWARSGAPLVVLGGGVLGLEAARGLNEAGSRVAVVESAPWLMRRQLDRSGADILAQQLRTLGIDIHTWRVAGRWVPGTGLELDDGRMVPADGIIVTAGVRARTELATAAGLATEHGVLVDDRLATSAPRVHAIGDCAQHSGGGAGLVAPGWEMARILADQLTGVDPAARYRGARAVTRLKAAGIELTALGDAEADAGEQADVTETVTVADPHGGRYGKLSVRSGHIVGAVLLGFADAAAAISQLYTEDGVVPADRLSLLLGLSPTDSSPASSGESDPTVCHCNAVRRSDLESAWLDGARSRAALAERTRATTGCGGCTRDVDALVTALGDGAEPVSH</sequence>
<evidence type="ECO:0000259" key="13">
    <source>
        <dbReference type="Pfam" id="PF04324"/>
    </source>
</evidence>
<dbReference type="InterPro" id="IPR007419">
    <property type="entry name" value="BFD-like_2Fe2S-bd_dom"/>
</dbReference>
<keyword evidence="8" id="KW-0479">Metal-binding</keyword>
<feature type="domain" description="BFD-like [2Fe-2S]-binding" evidence="13">
    <location>
        <begin position="424"/>
        <end position="470"/>
    </location>
</feature>
<keyword evidence="6" id="KW-0349">Heme</keyword>
<feature type="domain" description="NADH-rubredoxin oxidoreductase C-terminal" evidence="15">
    <location>
        <begin position="321"/>
        <end position="386"/>
    </location>
</feature>